<feature type="transmembrane region" description="Helical" evidence="9">
    <location>
        <begin position="261"/>
        <end position="282"/>
    </location>
</feature>
<evidence type="ECO:0000256" key="1">
    <source>
        <dbReference type="ARBA" id="ARBA00004651"/>
    </source>
</evidence>
<keyword evidence="5 9" id="KW-1003">Cell membrane</keyword>
<evidence type="ECO:0000256" key="3">
    <source>
        <dbReference type="ARBA" id="ARBA00016864"/>
    </source>
</evidence>
<evidence type="ECO:0000313" key="12">
    <source>
        <dbReference type="Proteomes" id="UP000010799"/>
    </source>
</evidence>
<dbReference type="PATRIC" id="fig|1215343.11.peg.1303"/>
<evidence type="ECO:0000256" key="2">
    <source>
        <dbReference type="ARBA" id="ARBA00007069"/>
    </source>
</evidence>
<evidence type="ECO:0000256" key="9">
    <source>
        <dbReference type="RuleBase" id="RU363043"/>
    </source>
</evidence>
<comment type="subcellular location">
    <subcellularLocation>
        <location evidence="9">Cell inner membrane</location>
        <topology evidence="9">Multi-pass membrane protein</topology>
    </subcellularLocation>
    <subcellularLocation>
        <location evidence="1">Cell membrane</location>
        <topology evidence="1">Multi-pass membrane protein</topology>
    </subcellularLocation>
</comment>
<feature type="transmembrane region" description="Helical" evidence="9">
    <location>
        <begin position="333"/>
        <end position="353"/>
    </location>
</feature>
<evidence type="ECO:0000256" key="7">
    <source>
        <dbReference type="ARBA" id="ARBA00022989"/>
    </source>
</evidence>
<gene>
    <name evidence="11" type="ordered locus">B488_12620</name>
</gene>
<name>L0EUM3_LIBCB</name>
<dbReference type="PROSITE" id="PS50928">
    <property type="entry name" value="ABC_TM1"/>
    <property type="match status" value="1"/>
</dbReference>
<keyword evidence="6 9" id="KW-0812">Transmembrane</keyword>
<feature type="transmembrane region" description="Helical" evidence="9">
    <location>
        <begin position="214"/>
        <end position="241"/>
    </location>
</feature>
<feature type="transmembrane region" description="Helical" evidence="9">
    <location>
        <begin position="405"/>
        <end position="426"/>
    </location>
</feature>
<protein>
    <recommendedName>
        <fullName evidence="3 9">Phosphate transport system permease protein PstA</fullName>
    </recommendedName>
</protein>
<comment type="similarity">
    <text evidence="2 9">Belongs to the binding-protein-dependent transport system permease family. CysTW subfamily.</text>
</comment>
<dbReference type="EMBL" id="CP003789">
    <property type="protein sequence ID" value="AGA65254.1"/>
    <property type="molecule type" value="Genomic_DNA"/>
</dbReference>
<dbReference type="STRING" id="1215343.B488_12620"/>
<dbReference type="GO" id="GO:0005315">
    <property type="term" value="F:phosphate transmembrane transporter activity"/>
    <property type="evidence" value="ECO:0007669"/>
    <property type="project" value="InterPro"/>
</dbReference>
<keyword evidence="4" id="KW-0813">Transport</keyword>
<dbReference type="GO" id="GO:0005886">
    <property type="term" value="C:plasma membrane"/>
    <property type="evidence" value="ECO:0007669"/>
    <property type="project" value="UniProtKB-SubCell"/>
</dbReference>
<dbReference type="InterPro" id="IPR035906">
    <property type="entry name" value="MetI-like_sf"/>
</dbReference>
<dbReference type="RefSeq" id="WP_015273679.1">
    <property type="nucleotide sequence ID" value="NC_019907.1"/>
</dbReference>
<proteinExistence type="inferred from homology"/>
<dbReference type="InterPro" id="IPR024573">
    <property type="entry name" value="DUF3333"/>
</dbReference>
<dbReference type="Proteomes" id="UP000010799">
    <property type="component" value="Chromosome"/>
</dbReference>
<dbReference type="AlphaFoldDB" id="L0EUM3"/>
<keyword evidence="8 9" id="KW-0472">Membrane</keyword>
<dbReference type="eggNOG" id="COG0581">
    <property type="taxonomic scope" value="Bacteria"/>
</dbReference>
<dbReference type="GO" id="GO:0035435">
    <property type="term" value="P:phosphate ion transmembrane transport"/>
    <property type="evidence" value="ECO:0007669"/>
    <property type="project" value="InterPro"/>
</dbReference>
<dbReference type="Pfam" id="PF00528">
    <property type="entry name" value="BPD_transp_1"/>
    <property type="match status" value="1"/>
</dbReference>
<dbReference type="Gene3D" id="1.10.3720.10">
    <property type="entry name" value="MetI-like"/>
    <property type="match status" value="1"/>
</dbReference>
<evidence type="ECO:0000313" key="11">
    <source>
        <dbReference type="EMBL" id="AGA65254.1"/>
    </source>
</evidence>
<dbReference type="InterPro" id="IPR005672">
    <property type="entry name" value="Phosphate_PstA"/>
</dbReference>
<dbReference type="HOGENOM" id="CLU_033621_2_1_5"/>
<feature type="transmembrane region" description="Helical" evidence="9">
    <location>
        <begin position="289"/>
        <end position="313"/>
    </location>
</feature>
<evidence type="ECO:0000256" key="8">
    <source>
        <dbReference type="ARBA" id="ARBA00023136"/>
    </source>
</evidence>
<evidence type="ECO:0000259" key="10">
    <source>
        <dbReference type="PROSITE" id="PS50928"/>
    </source>
</evidence>
<dbReference type="CDD" id="cd06261">
    <property type="entry name" value="TM_PBP2"/>
    <property type="match status" value="1"/>
</dbReference>
<keyword evidence="12" id="KW-1185">Reference proteome</keyword>
<evidence type="ECO:0000256" key="5">
    <source>
        <dbReference type="ARBA" id="ARBA00022475"/>
    </source>
</evidence>
<feature type="domain" description="ABC transmembrane type-1" evidence="10">
    <location>
        <begin position="216"/>
        <end position="427"/>
    </location>
</feature>
<evidence type="ECO:0000256" key="4">
    <source>
        <dbReference type="ARBA" id="ARBA00022448"/>
    </source>
</evidence>
<dbReference type="Pfam" id="PF11812">
    <property type="entry name" value="DUF3333"/>
    <property type="match status" value="1"/>
</dbReference>
<dbReference type="NCBIfam" id="TIGR00974">
    <property type="entry name" value="3a0107s02c"/>
    <property type="match status" value="1"/>
</dbReference>
<dbReference type="PANTHER" id="PTHR43470:SF3">
    <property type="entry name" value="PHOSPHATE TRANSPORT SYSTEM PERMEASE PROTEIN PSTA-RELATED"/>
    <property type="match status" value="1"/>
</dbReference>
<dbReference type="SUPFAM" id="SSF161098">
    <property type="entry name" value="MetI-like"/>
    <property type="match status" value="1"/>
</dbReference>
<dbReference type="PANTHER" id="PTHR43470">
    <property type="entry name" value="PHOSPHATE TRANSPORT SYSTEM PERMEASE PROTEIN PSTA-RELATED"/>
    <property type="match status" value="1"/>
</dbReference>
<keyword evidence="7 9" id="KW-1133">Transmembrane helix</keyword>
<accession>L0EUM3</accession>
<organism evidence="11 12">
    <name type="scientific">Liberibacter crescens (strain BT-1)</name>
    <dbReference type="NCBI Taxonomy" id="1215343"/>
    <lineage>
        <taxon>Bacteria</taxon>
        <taxon>Pseudomonadati</taxon>
        <taxon>Pseudomonadota</taxon>
        <taxon>Alphaproteobacteria</taxon>
        <taxon>Hyphomicrobiales</taxon>
        <taxon>Rhizobiaceae</taxon>
        <taxon>Liberibacter</taxon>
    </lineage>
</organism>
<dbReference type="InterPro" id="IPR000515">
    <property type="entry name" value="MetI-like"/>
</dbReference>
<feature type="transmembrane region" description="Helical" evidence="9">
    <location>
        <begin position="30"/>
        <end position="51"/>
    </location>
</feature>
<sequence>MNEFSSTKKSFSDNKISLKRRYAAEKRFRFYGMASIIISFSFLIILVYSIISKGIGAFWQTKISLPIEFSENVINPQKDAYSNSSALMFGNYSLIARQALARKLGVDTNNYSSMSKIDEMLSATVKVQLRDLLMKNPSLIGKTVEVLVLASANVDYAFKGEIDLSVPENRRKISNQQVEWIKKLVQEGCLSTYFNYDLFTGGASSRAEVAGVGVAIVGSLYMMLIIIILTLPIGIASAVYLEEFAQKNFLTTLIKVNINNLAAVPSIVYGLLGLAIFINLFGIPRSSPLVGGLVLALITLPNVIISASVALQAVPGSIRSAALGLGASKVQTVFHHVLPLAMPGILTGSIIGLSRAFGETAPLLLIGMVAFVTSYPKKITDPATALPVQIYLWTNEAERGFVERAFGGIIILIFLLVVINIAMVFLRKRFERRW</sequence>
<reference evidence="11 12" key="1">
    <citation type="journal article" date="2012" name="Stand. Genomic Sci.">
        <title>Complete genome sequence of Liberibacter crescens BT-1.</title>
        <authorList>
            <person name="Leonard M.T."/>
            <person name="Fagen J.R."/>
            <person name="Davis-Richardson A.G."/>
            <person name="Davis M.J."/>
            <person name="Triplett E.W."/>
        </authorList>
    </citation>
    <scope>NUCLEOTIDE SEQUENCE [LARGE SCALE GENOMIC DNA]</scope>
    <source>
        <strain evidence="11 12">BT-1</strain>
    </source>
</reference>
<evidence type="ECO:0000256" key="6">
    <source>
        <dbReference type="ARBA" id="ARBA00022692"/>
    </source>
</evidence>
<dbReference type="KEGG" id="lcc:B488_12620"/>